<name>G8PCL1_PEDCP</name>
<dbReference type="SUPFAM" id="SSF63411">
    <property type="entry name" value="LuxS/MPP-like metallohydrolase"/>
    <property type="match status" value="2"/>
</dbReference>
<evidence type="ECO:0000313" key="3">
    <source>
        <dbReference type="EMBL" id="AEV94996.1"/>
    </source>
</evidence>
<feature type="domain" description="Peptidase M16 C-terminal" evidence="2">
    <location>
        <begin position="180"/>
        <end position="337"/>
    </location>
</feature>
<dbReference type="Gene3D" id="3.30.830.10">
    <property type="entry name" value="Metalloenzyme, LuxS/M16 peptidase-like"/>
    <property type="match status" value="2"/>
</dbReference>
<reference evidence="3 4" key="1">
    <citation type="journal article" date="2012" name="J. Bacteriol.">
        <title>Complete Genome Sequence of the Beer Spoilage Organism Pediococcus claussenii ATCC BAA-344T.</title>
        <authorList>
            <person name="Pittet V."/>
            <person name="Abegunde T."/>
            <person name="Marfleet T."/>
            <person name="Haakensen M."/>
            <person name="Morrow K."/>
            <person name="Jayaprakash T."/>
            <person name="Schroeder K."/>
            <person name="Trost B."/>
            <person name="Byrns S."/>
            <person name="Bergsveinson J."/>
            <person name="Kusalik A."/>
            <person name="Ziola B."/>
        </authorList>
    </citation>
    <scope>NUCLEOTIDE SEQUENCE [LARGE SCALE GENOMIC DNA]</scope>
    <source>
        <strain evidence="3 4">ATCC BAA-344</strain>
    </source>
</reference>
<dbReference type="KEGG" id="pce:PECL_705"/>
<dbReference type="InterPro" id="IPR011765">
    <property type="entry name" value="Pept_M16_N"/>
</dbReference>
<proteinExistence type="predicted"/>
<keyword evidence="4" id="KW-1185">Reference proteome</keyword>
<dbReference type="PANTHER" id="PTHR11851">
    <property type="entry name" value="METALLOPROTEASE"/>
    <property type="match status" value="1"/>
</dbReference>
<dbReference type="RefSeq" id="WP_014215193.1">
    <property type="nucleotide sequence ID" value="NC_016605.1"/>
</dbReference>
<dbReference type="PATRIC" id="fig|701521.8.peg.673"/>
<organism evidence="3 4">
    <name type="scientific">Pediococcus claussenii (strain ATCC BAA-344 / DSM 14800 / JCM 18046 / KCTC 3811 / LMG 21948 / P06)</name>
    <dbReference type="NCBI Taxonomy" id="701521"/>
    <lineage>
        <taxon>Bacteria</taxon>
        <taxon>Bacillati</taxon>
        <taxon>Bacillota</taxon>
        <taxon>Bacilli</taxon>
        <taxon>Lactobacillales</taxon>
        <taxon>Lactobacillaceae</taxon>
        <taxon>Pediococcus</taxon>
    </lineage>
</organism>
<dbReference type="MEROPS" id="M16.A20"/>
<dbReference type="GO" id="GO:0046872">
    <property type="term" value="F:metal ion binding"/>
    <property type="evidence" value="ECO:0007669"/>
    <property type="project" value="InterPro"/>
</dbReference>
<feature type="domain" description="Peptidase M16 N-terminal" evidence="1">
    <location>
        <begin position="61"/>
        <end position="173"/>
    </location>
</feature>
<dbReference type="InterPro" id="IPR050361">
    <property type="entry name" value="MPP/UQCRC_Complex"/>
</dbReference>
<evidence type="ECO:0000259" key="2">
    <source>
        <dbReference type="Pfam" id="PF05193"/>
    </source>
</evidence>
<dbReference type="Pfam" id="PF00675">
    <property type="entry name" value="Peptidase_M16"/>
    <property type="match status" value="1"/>
</dbReference>
<protein>
    <submittedName>
        <fullName evidence="3">Peptidase M16 inactive domain protein</fullName>
    </submittedName>
</protein>
<evidence type="ECO:0000259" key="1">
    <source>
        <dbReference type="Pfam" id="PF00675"/>
    </source>
</evidence>
<accession>G8PCL1</accession>
<dbReference type="InterPro" id="IPR007863">
    <property type="entry name" value="Peptidase_M16_C"/>
</dbReference>
<dbReference type="AlphaFoldDB" id="G8PCL1"/>
<dbReference type="eggNOG" id="COG0612">
    <property type="taxonomic scope" value="Bacteria"/>
</dbReference>
<dbReference type="STRING" id="701521.PECL_705"/>
<dbReference type="Proteomes" id="UP000005444">
    <property type="component" value="Chromosome"/>
</dbReference>
<dbReference type="NCBIfam" id="NF047421">
    <property type="entry name" value="YfmH_fam"/>
    <property type="match status" value="1"/>
</dbReference>
<dbReference type="EMBL" id="CP003137">
    <property type="protein sequence ID" value="AEV94996.1"/>
    <property type="molecule type" value="Genomic_DNA"/>
</dbReference>
<gene>
    <name evidence="3" type="ordered locus">PECL_705</name>
</gene>
<sequence>MFNKKYTDFSEELFTETLSNGLTVNLLPKKGFHKTYAIFTTNFGSMDNQMLINGNVEEVPAGTAHFLEHKLFEKKDYDAFELFSSNGADSNAFTSYSRTSYLFSATSNLRDNLNSLLDFVQIPYFSEKSVKKEQGIIGQEIEMYNDDPDWQLYMGILRNLFPEQALSTDIAGTVSSISEITPEILYKIHSQFYHPSNMNLFMAGNFNPNEAMGWIKNNQEQKSFSNFPDIKRTENINKAPIDSGEIVLEVARPKIMLGIKNIRLIPFDKKEKLRFLIALDLAFYLLLSSSSQTYLKLYDQRILDDSFGYEVNSEREFVFVTIGGDTENPERFEDAMRVALSKPDWSLLTSDFELAKREMIGRSISKMNSLEAIANSFEGKEYGNSTIFDEAKIYQNIKIDEVQKAFNWLMDGNKISSFRIKRK</sequence>
<dbReference type="Pfam" id="PF05193">
    <property type="entry name" value="Peptidase_M16_C"/>
    <property type="match status" value="1"/>
</dbReference>
<dbReference type="InterPro" id="IPR011249">
    <property type="entry name" value="Metalloenz_LuxS/M16"/>
</dbReference>
<dbReference type="HOGENOM" id="CLU_052317_0_0_9"/>
<dbReference type="PANTHER" id="PTHR11851:SF134">
    <property type="entry name" value="ZINC-DEPENDENT PROTEASE"/>
    <property type="match status" value="1"/>
</dbReference>
<evidence type="ECO:0000313" key="4">
    <source>
        <dbReference type="Proteomes" id="UP000005444"/>
    </source>
</evidence>